<evidence type="ECO:0000256" key="2">
    <source>
        <dbReference type="SAM" id="Phobius"/>
    </source>
</evidence>
<gene>
    <name evidence="5" type="ORF">NH26_00625</name>
</gene>
<keyword evidence="2" id="KW-0472">Membrane</keyword>
<accession>A0A1S1YVA0</accession>
<evidence type="ECO:0000259" key="3">
    <source>
        <dbReference type="Pfam" id="PF02563"/>
    </source>
</evidence>
<dbReference type="EMBL" id="JRYR02000001">
    <property type="protein sequence ID" value="OHX64954.1"/>
    <property type="molecule type" value="Genomic_DNA"/>
</dbReference>
<dbReference type="InterPro" id="IPR003715">
    <property type="entry name" value="Poly_export_N"/>
</dbReference>
<dbReference type="Pfam" id="PF10531">
    <property type="entry name" value="SLBB"/>
    <property type="match status" value="1"/>
</dbReference>
<proteinExistence type="predicted"/>
<keyword evidence="2" id="KW-1133">Transmembrane helix</keyword>
<protein>
    <submittedName>
        <fullName evidence="5">Uncharacterized protein</fullName>
    </submittedName>
</protein>
<evidence type="ECO:0000259" key="4">
    <source>
        <dbReference type="Pfam" id="PF10531"/>
    </source>
</evidence>
<keyword evidence="1" id="KW-0732">Signal</keyword>
<sequence length="246" mass="27761">MAYLKEGDDYKEIELDYDSVMRSEKVIPLQLLTLRPFDQIKIEVKTATPDEYNPYLLIDRSNANNLQNIGGPLGTIVGFNIDENGNIELPLIGDVKLSELTINEAERLLQGKLKDLMDEPTVYIKLLNFRFTVLGEVKSPAIYGTLNREISILEGIAQAGGVDELGDRSRIKLIRKNNDIAEVVYIDLNSESFIASPYYYLQQEDVIIVMPLRQRPFLKYFSQNLALVTSITGLVISIVTLVTTSR</sequence>
<dbReference type="PANTHER" id="PTHR33619:SF3">
    <property type="entry name" value="POLYSACCHARIDE EXPORT PROTEIN GFCE-RELATED"/>
    <property type="match status" value="1"/>
</dbReference>
<comment type="caution">
    <text evidence="5">The sequence shown here is derived from an EMBL/GenBank/DDBJ whole genome shotgun (WGS) entry which is preliminary data.</text>
</comment>
<name>A0A1S1YVA0_FLAPC</name>
<dbReference type="STRING" id="915059.NH26_00625"/>
<dbReference type="Proteomes" id="UP000179797">
    <property type="component" value="Unassembled WGS sequence"/>
</dbReference>
<evidence type="ECO:0000313" key="6">
    <source>
        <dbReference type="Proteomes" id="UP000179797"/>
    </source>
</evidence>
<feature type="domain" description="Soluble ligand binding" evidence="4">
    <location>
        <begin position="131"/>
        <end position="177"/>
    </location>
</feature>
<dbReference type="Gene3D" id="3.30.1950.10">
    <property type="entry name" value="wza like domain"/>
    <property type="match status" value="1"/>
</dbReference>
<dbReference type="PANTHER" id="PTHR33619">
    <property type="entry name" value="POLYSACCHARIDE EXPORT PROTEIN GFCE-RELATED"/>
    <property type="match status" value="1"/>
</dbReference>
<feature type="domain" description="Polysaccharide export protein N-terminal" evidence="3">
    <location>
        <begin position="33"/>
        <end position="126"/>
    </location>
</feature>
<dbReference type="InterPro" id="IPR049712">
    <property type="entry name" value="Poly_export"/>
</dbReference>
<organism evidence="5 6">
    <name type="scientific">Flammeovirga pacifica</name>
    <dbReference type="NCBI Taxonomy" id="915059"/>
    <lineage>
        <taxon>Bacteria</taxon>
        <taxon>Pseudomonadati</taxon>
        <taxon>Bacteroidota</taxon>
        <taxon>Cytophagia</taxon>
        <taxon>Cytophagales</taxon>
        <taxon>Flammeovirgaceae</taxon>
        <taxon>Flammeovirga</taxon>
    </lineage>
</organism>
<dbReference type="Pfam" id="PF02563">
    <property type="entry name" value="Poly_export"/>
    <property type="match status" value="1"/>
</dbReference>
<dbReference type="GO" id="GO:0015159">
    <property type="term" value="F:polysaccharide transmembrane transporter activity"/>
    <property type="evidence" value="ECO:0007669"/>
    <property type="project" value="InterPro"/>
</dbReference>
<feature type="transmembrane region" description="Helical" evidence="2">
    <location>
        <begin position="220"/>
        <end position="242"/>
    </location>
</feature>
<evidence type="ECO:0000256" key="1">
    <source>
        <dbReference type="ARBA" id="ARBA00022729"/>
    </source>
</evidence>
<keyword evidence="6" id="KW-1185">Reference proteome</keyword>
<dbReference type="InterPro" id="IPR019554">
    <property type="entry name" value="Soluble_ligand-bd"/>
</dbReference>
<evidence type="ECO:0000313" key="5">
    <source>
        <dbReference type="EMBL" id="OHX64954.1"/>
    </source>
</evidence>
<keyword evidence="2" id="KW-0812">Transmembrane</keyword>
<reference evidence="5 6" key="1">
    <citation type="journal article" date="2012" name="Int. J. Syst. Evol. Microbiol.">
        <title>Flammeovirga pacifica sp. nov., isolated from deep-sea sediment.</title>
        <authorList>
            <person name="Xu H."/>
            <person name="Fu Y."/>
            <person name="Yang N."/>
            <person name="Ding Z."/>
            <person name="Lai Q."/>
            <person name="Zeng R."/>
        </authorList>
    </citation>
    <scope>NUCLEOTIDE SEQUENCE [LARGE SCALE GENOMIC DNA]</scope>
    <source>
        <strain evidence="6">DSM 24597 / LMG 26175 / WPAGA1</strain>
    </source>
</reference>
<dbReference type="AlphaFoldDB" id="A0A1S1YVA0"/>
<dbReference type="Gene3D" id="3.10.560.10">
    <property type="entry name" value="Outer membrane lipoprotein wza domain like"/>
    <property type="match status" value="1"/>
</dbReference>